<comment type="caution">
    <text evidence="2">The sequence shown here is derived from an EMBL/GenBank/DDBJ whole genome shotgun (WGS) entry which is preliminary data.</text>
</comment>
<keyword evidence="3" id="KW-1185">Reference proteome</keyword>
<feature type="compositionally biased region" description="Basic and acidic residues" evidence="1">
    <location>
        <begin position="225"/>
        <end position="234"/>
    </location>
</feature>
<sequence length="374" mass="41551">MPFHHAGLEDTLRKHHSGTLLKPRELPAEGCAYVVVRVSTASVKVDLGSELDSAAALFVRDAASSNAALHLLGIQELQGMEKVKKTPLLHPALSTFTRVSQFLLAEDGRSLKISSMARSPPFRTQWNLTGRHECVEKIVEGVRDGNDAIQLYWTQLSSEKFKTLVDCEGGLQMHPNDAGGLFYFLEPLLYGAEHVGGGDWGHTTRTETMRAWGSTIRRAVRQNRSGKEGEERRGIILGGRSSVQERSHTKSGRFEEKGGGWHPQSKRGAAARPGCVSSGTLAPWLIQAYWSYNKDPKRNIQAENSPDERRRMAEEMVGEKVDVLANPRSRLREGVPSGRKGPILLSYVLKIPYVLSSQPLCIDWTWDISVNYLL</sequence>
<name>A0AAD6RXT9_9AGAR</name>
<proteinExistence type="predicted"/>
<feature type="region of interest" description="Disordered" evidence="1">
    <location>
        <begin position="220"/>
        <end position="274"/>
    </location>
</feature>
<dbReference type="AlphaFoldDB" id="A0AAD6RXT9"/>
<evidence type="ECO:0000256" key="1">
    <source>
        <dbReference type="SAM" id="MobiDB-lite"/>
    </source>
</evidence>
<dbReference type="Proteomes" id="UP001218188">
    <property type="component" value="Unassembled WGS sequence"/>
</dbReference>
<evidence type="ECO:0000313" key="2">
    <source>
        <dbReference type="EMBL" id="KAJ7016526.1"/>
    </source>
</evidence>
<protein>
    <submittedName>
        <fullName evidence="2">Uncharacterized protein</fullName>
    </submittedName>
</protein>
<evidence type="ECO:0000313" key="3">
    <source>
        <dbReference type="Proteomes" id="UP001218188"/>
    </source>
</evidence>
<reference evidence="2" key="1">
    <citation type="submission" date="2023-03" db="EMBL/GenBank/DDBJ databases">
        <title>Massive genome expansion in bonnet fungi (Mycena s.s.) driven by repeated elements and novel gene families across ecological guilds.</title>
        <authorList>
            <consortium name="Lawrence Berkeley National Laboratory"/>
            <person name="Harder C.B."/>
            <person name="Miyauchi S."/>
            <person name="Viragh M."/>
            <person name="Kuo A."/>
            <person name="Thoen E."/>
            <person name="Andreopoulos B."/>
            <person name="Lu D."/>
            <person name="Skrede I."/>
            <person name="Drula E."/>
            <person name="Henrissat B."/>
            <person name="Morin E."/>
            <person name="Kohler A."/>
            <person name="Barry K."/>
            <person name="LaButti K."/>
            <person name="Morin E."/>
            <person name="Salamov A."/>
            <person name="Lipzen A."/>
            <person name="Mereny Z."/>
            <person name="Hegedus B."/>
            <person name="Baldrian P."/>
            <person name="Stursova M."/>
            <person name="Weitz H."/>
            <person name="Taylor A."/>
            <person name="Grigoriev I.V."/>
            <person name="Nagy L.G."/>
            <person name="Martin F."/>
            <person name="Kauserud H."/>
        </authorList>
    </citation>
    <scope>NUCLEOTIDE SEQUENCE</scope>
    <source>
        <strain evidence="2">CBHHK200</strain>
    </source>
</reference>
<accession>A0AAD6RXT9</accession>
<dbReference type="EMBL" id="JARJCM010000491">
    <property type="protein sequence ID" value="KAJ7016526.1"/>
    <property type="molecule type" value="Genomic_DNA"/>
</dbReference>
<organism evidence="2 3">
    <name type="scientific">Mycena alexandri</name>
    <dbReference type="NCBI Taxonomy" id="1745969"/>
    <lineage>
        <taxon>Eukaryota</taxon>
        <taxon>Fungi</taxon>
        <taxon>Dikarya</taxon>
        <taxon>Basidiomycota</taxon>
        <taxon>Agaricomycotina</taxon>
        <taxon>Agaricomycetes</taxon>
        <taxon>Agaricomycetidae</taxon>
        <taxon>Agaricales</taxon>
        <taxon>Marasmiineae</taxon>
        <taxon>Mycenaceae</taxon>
        <taxon>Mycena</taxon>
    </lineage>
</organism>
<gene>
    <name evidence="2" type="ORF">C8F04DRAFT_1201977</name>
</gene>
<feature type="compositionally biased region" description="Basic and acidic residues" evidence="1">
    <location>
        <begin position="243"/>
        <end position="259"/>
    </location>
</feature>